<evidence type="ECO:0000256" key="6">
    <source>
        <dbReference type="ARBA" id="ARBA00022695"/>
    </source>
</evidence>
<evidence type="ECO:0000256" key="10">
    <source>
        <dbReference type="ARBA" id="ARBA00022842"/>
    </source>
</evidence>
<feature type="domain" description="RNA polymerase Rpb2" evidence="19">
    <location>
        <begin position="267"/>
        <end position="415"/>
    </location>
</feature>
<dbReference type="InterPro" id="IPR007645">
    <property type="entry name" value="RNA_pol_Rpb2_3"/>
</dbReference>
<evidence type="ECO:0000256" key="12">
    <source>
        <dbReference type="ARBA" id="ARBA00023242"/>
    </source>
</evidence>
<dbReference type="Gene3D" id="2.40.270.10">
    <property type="entry name" value="DNA-directed RNA polymerase, subunit 2, domain 6"/>
    <property type="match status" value="1"/>
</dbReference>
<dbReference type="Gene3D" id="2.40.50.150">
    <property type="match status" value="1"/>
</dbReference>
<evidence type="ECO:0000256" key="16">
    <source>
        <dbReference type="SAM" id="MobiDB-lite"/>
    </source>
</evidence>
<dbReference type="Gene3D" id="3.90.1800.10">
    <property type="entry name" value="RNA polymerase alpha subunit dimerisation domain"/>
    <property type="match status" value="1"/>
</dbReference>
<protein>
    <recommendedName>
        <fullName evidence="15">DNA-directed RNA polymerase subunit beta</fullName>
        <ecNumber evidence="15">2.7.7.6</ecNumber>
    </recommendedName>
</protein>
<dbReference type="EC" id="2.7.7.6" evidence="15"/>
<evidence type="ECO:0000256" key="13">
    <source>
        <dbReference type="ARBA" id="ARBA00048552"/>
    </source>
</evidence>
<feature type="domain" description="DNA-directed RNA polymerase subunit 2 hybrid-binding" evidence="17">
    <location>
        <begin position="769"/>
        <end position="1141"/>
    </location>
</feature>
<dbReference type="Pfam" id="PF04567">
    <property type="entry name" value="RNA_pol_Rpb2_5"/>
    <property type="match status" value="1"/>
</dbReference>
<keyword evidence="9" id="KW-0862">Zinc</keyword>
<keyword evidence="12" id="KW-0539">Nucleus</keyword>
<evidence type="ECO:0000259" key="17">
    <source>
        <dbReference type="Pfam" id="PF00562"/>
    </source>
</evidence>
<evidence type="ECO:0000259" key="20">
    <source>
        <dbReference type="Pfam" id="PF04563"/>
    </source>
</evidence>
<evidence type="ECO:0000256" key="2">
    <source>
        <dbReference type="ARBA" id="ARBA00006835"/>
    </source>
</evidence>
<feature type="domain" description="RNA polymerase Rpb2" evidence="21">
    <location>
        <begin position="489"/>
        <end position="553"/>
    </location>
</feature>
<feature type="region of interest" description="Disordered" evidence="16">
    <location>
        <begin position="938"/>
        <end position="959"/>
    </location>
</feature>
<keyword evidence="7" id="KW-0479">Metal-binding</keyword>
<comment type="subunit">
    <text evidence="3">Component of the RNA polymerase II (Pol II) complex consisting of 12 subunits.</text>
</comment>
<organism evidence="24 25">
    <name type="scientific">Piedraia hortae CBS 480.64</name>
    <dbReference type="NCBI Taxonomy" id="1314780"/>
    <lineage>
        <taxon>Eukaryota</taxon>
        <taxon>Fungi</taxon>
        <taxon>Dikarya</taxon>
        <taxon>Ascomycota</taxon>
        <taxon>Pezizomycotina</taxon>
        <taxon>Dothideomycetes</taxon>
        <taxon>Dothideomycetidae</taxon>
        <taxon>Capnodiales</taxon>
        <taxon>Piedraiaceae</taxon>
        <taxon>Piedraia</taxon>
    </lineage>
</organism>
<dbReference type="InterPro" id="IPR007121">
    <property type="entry name" value="RNA_pol_bsu_CS"/>
</dbReference>
<dbReference type="Pfam" id="PF04563">
    <property type="entry name" value="RNA_pol_Rpb2_1"/>
    <property type="match status" value="1"/>
</dbReference>
<dbReference type="PROSITE" id="PS01166">
    <property type="entry name" value="RNA_POL_BETA"/>
    <property type="match status" value="1"/>
</dbReference>
<dbReference type="PANTHER" id="PTHR20856">
    <property type="entry name" value="DNA-DIRECTED RNA POLYMERASE I SUBUNIT 2"/>
    <property type="match status" value="1"/>
</dbReference>
<dbReference type="OrthoDB" id="10248617at2759"/>
<dbReference type="GO" id="GO:0032549">
    <property type="term" value="F:ribonucleoside binding"/>
    <property type="evidence" value="ECO:0007669"/>
    <property type="project" value="InterPro"/>
</dbReference>
<comment type="similarity">
    <text evidence="2 14">Belongs to the RNA polymerase beta chain family.</text>
</comment>
<dbReference type="GO" id="GO:0000428">
    <property type="term" value="C:DNA-directed RNA polymerase complex"/>
    <property type="evidence" value="ECO:0007669"/>
    <property type="project" value="UniProtKB-KW"/>
</dbReference>
<comment type="subcellular location">
    <subcellularLocation>
        <location evidence="1">Nucleus</location>
    </subcellularLocation>
</comment>
<reference evidence="24" key="1">
    <citation type="journal article" date="2020" name="Stud. Mycol.">
        <title>101 Dothideomycetes genomes: a test case for predicting lifestyles and emergence of pathogens.</title>
        <authorList>
            <person name="Haridas S."/>
            <person name="Albert R."/>
            <person name="Binder M."/>
            <person name="Bloem J."/>
            <person name="Labutti K."/>
            <person name="Salamov A."/>
            <person name="Andreopoulos B."/>
            <person name="Baker S."/>
            <person name="Barry K."/>
            <person name="Bills G."/>
            <person name="Bluhm B."/>
            <person name="Cannon C."/>
            <person name="Castanera R."/>
            <person name="Culley D."/>
            <person name="Daum C."/>
            <person name="Ezra D."/>
            <person name="Gonzalez J."/>
            <person name="Henrissat B."/>
            <person name="Kuo A."/>
            <person name="Liang C."/>
            <person name="Lipzen A."/>
            <person name="Lutzoni F."/>
            <person name="Magnuson J."/>
            <person name="Mondo S."/>
            <person name="Nolan M."/>
            <person name="Ohm R."/>
            <person name="Pangilinan J."/>
            <person name="Park H.-J."/>
            <person name="Ramirez L."/>
            <person name="Alfaro M."/>
            <person name="Sun H."/>
            <person name="Tritt A."/>
            <person name="Yoshinaga Y."/>
            <person name="Zwiers L.-H."/>
            <person name="Turgeon B."/>
            <person name="Goodwin S."/>
            <person name="Spatafora J."/>
            <person name="Crous P."/>
            <person name="Grigoriev I."/>
        </authorList>
    </citation>
    <scope>NUCLEOTIDE SEQUENCE</scope>
    <source>
        <strain evidence="24">CBS 480.64</strain>
    </source>
</reference>
<evidence type="ECO:0000259" key="23">
    <source>
        <dbReference type="Pfam" id="PF04567"/>
    </source>
</evidence>
<evidence type="ECO:0000256" key="3">
    <source>
        <dbReference type="ARBA" id="ARBA00011730"/>
    </source>
</evidence>
<dbReference type="GO" id="GO:0008270">
    <property type="term" value="F:zinc ion binding"/>
    <property type="evidence" value="ECO:0007669"/>
    <property type="project" value="UniProtKB-KW"/>
</dbReference>
<keyword evidence="8" id="KW-0863">Zinc-finger</keyword>
<feature type="domain" description="RNA polymerase Rpb2" evidence="18">
    <location>
        <begin position="1143"/>
        <end position="1235"/>
    </location>
</feature>
<proteinExistence type="inferred from homology"/>
<dbReference type="GO" id="GO:0005634">
    <property type="term" value="C:nucleus"/>
    <property type="evidence" value="ECO:0007669"/>
    <property type="project" value="UniProtKB-SubCell"/>
</dbReference>
<dbReference type="Pfam" id="PF04565">
    <property type="entry name" value="RNA_pol_Rpb2_3"/>
    <property type="match status" value="1"/>
</dbReference>
<dbReference type="GO" id="GO:0006351">
    <property type="term" value="P:DNA-templated transcription"/>
    <property type="evidence" value="ECO:0007669"/>
    <property type="project" value="InterPro"/>
</dbReference>
<evidence type="ECO:0000256" key="5">
    <source>
        <dbReference type="ARBA" id="ARBA00022679"/>
    </source>
</evidence>
<feature type="domain" description="RNA polymerase beta subunit protrusion" evidence="20">
    <location>
        <begin position="28"/>
        <end position="462"/>
    </location>
</feature>
<keyword evidence="4 15" id="KW-0240">DNA-directed RNA polymerase</keyword>
<evidence type="ECO:0000313" key="24">
    <source>
        <dbReference type="EMBL" id="KAF2857674.1"/>
    </source>
</evidence>
<dbReference type="InterPro" id="IPR007644">
    <property type="entry name" value="RNA_pol_bsu_protrusion"/>
</dbReference>
<evidence type="ECO:0000259" key="19">
    <source>
        <dbReference type="Pfam" id="PF04561"/>
    </source>
</evidence>
<dbReference type="Gene3D" id="3.90.1110.10">
    <property type="entry name" value="RNA polymerase Rpb2, domain 2"/>
    <property type="match status" value="1"/>
</dbReference>
<accession>A0A6A7BR38</accession>
<evidence type="ECO:0000256" key="11">
    <source>
        <dbReference type="ARBA" id="ARBA00023163"/>
    </source>
</evidence>
<comment type="function">
    <text evidence="15">DNA-dependent RNA polymerase catalyzes the transcription of DNA into RNA using the four ribonucleoside triphosphates as substrates.</text>
</comment>
<dbReference type="InterPro" id="IPR007646">
    <property type="entry name" value="RNA_pol_Rpb2_4"/>
</dbReference>
<dbReference type="GO" id="GO:0003899">
    <property type="term" value="F:DNA-directed RNA polymerase activity"/>
    <property type="evidence" value="ECO:0007669"/>
    <property type="project" value="UniProtKB-EC"/>
</dbReference>
<sequence>MEEEEGVSPTITSEDCWTVISSFFADKGLVSQQLDSFDEFAGVTMQQIVKEHDMIILDKRIGNEDDGHGQKIVKRRWQVEMVEPMISQASIVETDGQVRPLYPHEARLRNLTYAAPLYLDFKTQSHLAKERPAGAVQDSSGFWHPPPDWDGEEVETVWEVDPDFAEPRVEPGVFIGRLPIMLKSKICILRNRSEQELHAFQECPFDQGGYFIINGSEKVLIAQERSAANIVQVFRKKQSPTPVVAEIRSAIEKGSRLISTTQVKLFERGSAGGNVGRVIKVTLPGIKADVPVIVVFRALGIVSDEDILNHICKKDDTQMLELLKPCLEDAFAVQERSQALDYIGRRSQAANSADKRIKHARAVLQKEFLPHISQEEGSETRKAFFLGYMVNRLLQVQLGRADEDDRDHFGKKRLDLAGPLMAQMFRLKFAQLVKDIRNHLHKIVDKDSEFNVAVGVKSQIISNGLRYCLATGNWGDQKKAANAKAGVSQVLNRYTYASTLSHLRRTNTPIGRDGKIAKPRQLHNTHWGLVCPAETPEGQACGLVKNLALMCFVSVGTPGTPLIEFMRQDGMELLEEYNVVLNPDATKVFLNGTWVGVHTDGGRLANTLKNLRRSNLIGAEVTIIRDPRAREIKLFTDAGRICRPLFVVEKEGYLAIKREHIDNLHADMAIMSQMEGQGLSEEQKQENTFGWQGLVEAGVVEFLDAEEEESAMIIMTPDDLEEWRYARAGQYVEEANKDDPHRRIKAPPNPTVRTWTHCEIHPAMILGVCASIIPFPDHNQSPRNTYQSAMGKQAMGVTLTNYPVRMDTMANVLYYPQKPLATTRSMEYLKFRELPAGQNAIVAIACYTGYNQEDSIIMNQSAIDRGLFRSLYYRSYLDVEKRIGMGTVERFEKPTRATTAKMKRGTYDKLDDDGIISPGMRVSGDDIIIGKVAPLAPDSKEAGQRTEMQTQRDVSTPLKSTEHGIVDQVLLTAATEGARFVKVRTRTTKVPQIGDKFASRHGQKGTIGITYRQEDMPFTMSGLTPDIIINPHAIPSRMTIAHLIECLLSKVAALTGQEGDATPFTDVTITNISELLESFGFQKRGLEIMYNGHTGRKLQAQIFLGPTYYQRLRHMVDDKIHARARGPLQILTRQPVEGRARDGGLRFGEMERDCMISHGASAFLKERLLDVSDAFRVHVCEICGLMTPVAKLEEKDIECRSCQNRSKIAQVIIPYAAKLLFQELAAMNLATRMFTDQSGVSLR</sequence>
<dbReference type="Gene3D" id="3.90.1070.20">
    <property type="match status" value="1"/>
</dbReference>
<evidence type="ECO:0000256" key="14">
    <source>
        <dbReference type="RuleBase" id="RU000434"/>
    </source>
</evidence>
<feature type="domain" description="RNA polymerase Rpb2" evidence="23">
    <location>
        <begin position="691"/>
        <end position="762"/>
    </location>
</feature>
<evidence type="ECO:0000256" key="4">
    <source>
        <dbReference type="ARBA" id="ARBA00022478"/>
    </source>
</evidence>
<dbReference type="Pfam" id="PF04561">
    <property type="entry name" value="RNA_pol_Rpb2_2"/>
    <property type="match status" value="1"/>
</dbReference>
<name>A0A6A7BR38_9PEZI</name>
<evidence type="ECO:0000256" key="15">
    <source>
        <dbReference type="RuleBase" id="RU363031"/>
    </source>
</evidence>
<dbReference type="InterPro" id="IPR007647">
    <property type="entry name" value="RNA_pol_Rpb2_5"/>
</dbReference>
<keyword evidence="11 15" id="KW-0804">Transcription</keyword>
<dbReference type="AlphaFoldDB" id="A0A6A7BR38"/>
<dbReference type="InterPro" id="IPR007120">
    <property type="entry name" value="DNA-dir_RNAP_su2_dom"/>
</dbReference>
<dbReference type="CDD" id="cd00653">
    <property type="entry name" value="RNA_pol_B_RPB2"/>
    <property type="match status" value="1"/>
</dbReference>
<dbReference type="FunFam" id="2.40.270.10:FF:000011">
    <property type="entry name" value="DNA-directed RNA polymerase subunit beta"/>
    <property type="match status" value="1"/>
</dbReference>
<dbReference type="EMBL" id="MU006032">
    <property type="protein sequence ID" value="KAF2857674.1"/>
    <property type="molecule type" value="Genomic_DNA"/>
</dbReference>
<dbReference type="Pfam" id="PF00562">
    <property type="entry name" value="RNA_pol_Rpb2_6"/>
    <property type="match status" value="1"/>
</dbReference>
<evidence type="ECO:0000256" key="1">
    <source>
        <dbReference type="ARBA" id="ARBA00004123"/>
    </source>
</evidence>
<keyword evidence="10" id="KW-0460">Magnesium</keyword>
<feature type="domain" description="RNA polymerase Rpb2" evidence="22">
    <location>
        <begin position="588"/>
        <end position="649"/>
    </location>
</feature>
<evidence type="ECO:0000259" key="21">
    <source>
        <dbReference type="Pfam" id="PF04565"/>
    </source>
</evidence>
<dbReference type="InterPro" id="IPR014724">
    <property type="entry name" value="RNA_pol_RPB2_OB-fold"/>
</dbReference>
<gene>
    <name evidence="24" type="ORF">K470DRAFT_252814</name>
</gene>
<dbReference type="InterPro" id="IPR037034">
    <property type="entry name" value="RNA_pol_Rpb2_2_sf"/>
</dbReference>
<evidence type="ECO:0000256" key="8">
    <source>
        <dbReference type="ARBA" id="ARBA00022771"/>
    </source>
</evidence>
<dbReference type="Proteomes" id="UP000799421">
    <property type="component" value="Unassembled WGS sequence"/>
</dbReference>
<dbReference type="FunFam" id="3.90.1800.10:FF:000002">
    <property type="entry name" value="DNA-directed RNA polymerase subunit beta"/>
    <property type="match status" value="1"/>
</dbReference>
<dbReference type="SUPFAM" id="SSF64484">
    <property type="entry name" value="beta and beta-prime subunits of DNA dependent RNA-polymerase"/>
    <property type="match status" value="1"/>
</dbReference>
<dbReference type="InterPro" id="IPR015712">
    <property type="entry name" value="DNA-dir_RNA_pol_su2"/>
</dbReference>
<evidence type="ECO:0000259" key="18">
    <source>
        <dbReference type="Pfam" id="PF04560"/>
    </source>
</evidence>
<keyword evidence="5 15" id="KW-0808">Transferase</keyword>
<keyword evidence="6 15" id="KW-0548">Nucleotidyltransferase</keyword>
<evidence type="ECO:0000256" key="7">
    <source>
        <dbReference type="ARBA" id="ARBA00022723"/>
    </source>
</evidence>
<evidence type="ECO:0000259" key="22">
    <source>
        <dbReference type="Pfam" id="PF04566"/>
    </source>
</evidence>
<dbReference type="InterPro" id="IPR007641">
    <property type="entry name" value="RNA_pol_Rpb2_7"/>
</dbReference>
<evidence type="ECO:0000313" key="25">
    <source>
        <dbReference type="Proteomes" id="UP000799421"/>
    </source>
</evidence>
<dbReference type="InterPro" id="IPR007642">
    <property type="entry name" value="RNA_pol_Rpb2_2"/>
</dbReference>
<comment type="catalytic activity">
    <reaction evidence="13 15">
        <text>RNA(n) + a ribonucleoside 5'-triphosphate = RNA(n+1) + diphosphate</text>
        <dbReference type="Rhea" id="RHEA:21248"/>
        <dbReference type="Rhea" id="RHEA-COMP:14527"/>
        <dbReference type="Rhea" id="RHEA-COMP:17342"/>
        <dbReference type="ChEBI" id="CHEBI:33019"/>
        <dbReference type="ChEBI" id="CHEBI:61557"/>
        <dbReference type="ChEBI" id="CHEBI:140395"/>
        <dbReference type="EC" id="2.7.7.6"/>
    </reaction>
</comment>
<dbReference type="FunFam" id="2.40.50.150:FF:000002">
    <property type="entry name" value="DNA-directed RNA polymerase subunit beta"/>
    <property type="match status" value="1"/>
</dbReference>
<dbReference type="GO" id="GO:0003677">
    <property type="term" value="F:DNA binding"/>
    <property type="evidence" value="ECO:0007669"/>
    <property type="project" value="InterPro"/>
</dbReference>
<keyword evidence="25" id="KW-1185">Reference proteome</keyword>
<evidence type="ECO:0000256" key="9">
    <source>
        <dbReference type="ARBA" id="ARBA00022833"/>
    </source>
</evidence>
<dbReference type="Pfam" id="PF04566">
    <property type="entry name" value="RNA_pol_Rpb2_4"/>
    <property type="match status" value="1"/>
</dbReference>
<dbReference type="InterPro" id="IPR037033">
    <property type="entry name" value="DNA-dir_RNAP_su2_hyb_sf"/>
</dbReference>
<feature type="compositionally biased region" description="Polar residues" evidence="16">
    <location>
        <begin position="946"/>
        <end position="959"/>
    </location>
</feature>
<dbReference type="Pfam" id="PF04560">
    <property type="entry name" value="RNA_pol_Rpb2_7"/>
    <property type="match status" value="1"/>
</dbReference>